<dbReference type="EnsemblMetazoa" id="ACUA017045-RA">
    <property type="protein sequence ID" value="ACUA017045-PA"/>
    <property type="gene ID" value="ACUA017045"/>
</dbReference>
<dbReference type="AlphaFoldDB" id="A0A182MFI5"/>
<dbReference type="PANTHER" id="PTHR11012:SF59">
    <property type="entry name" value="CHK KINASE-LIKE DOMAIN-CONTAINING PROTEIN-RELATED"/>
    <property type="match status" value="1"/>
</dbReference>
<sequence>MEVMRYDLSMDDCNVIVRADPAISDEIMDVIKYELERVPGQPGYLGAYNYLTIYYKTSPETIKCGRYFMKSLPYHDTVLTEAVEEWGIFRKEAELYRELFHKYERNANKVIKWAPDCLLARNQLLVMADLTSAGYRTIEFQNSLNKQHMELVFDRLAQMHACSLHFEITHLEGKSIEAKYGDKILFETTFTPTSSWFVAGLKGIQKVALERNHHSNDPLKKTIIENQLWTNLERIYTLAESTNEFRSVVVHRDLWVNNIMFKYDHAGALHTGPKDCVLVDFQLARYLPPAVDYLSALYLLTDHAHRTQHVQEYEAYYYGSLQRKLTLLGLNGAEILPWEEFQQTLQHYRLLALVWTGVLHGFVNFPKGLLDRLHHEDPHTYTRMSMENRDDFVMKYYDSDAFYRARFNDVVTELLEFLFDFR</sequence>
<evidence type="ECO:0000259" key="1">
    <source>
        <dbReference type="SMART" id="SM00587"/>
    </source>
</evidence>
<dbReference type="InterPro" id="IPR004119">
    <property type="entry name" value="EcKL"/>
</dbReference>
<reference evidence="2" key="2">
    <citation type="submission" date="2020-05" db="UniProtKB">
        <authorList>
            <consortium name="EnsemblMetazoa"/>
        </authorList>
    </citation>
    <scope>IDENTIFICATION</scope>
    <source>
        <strain evidence="2">A-37</strain>
    </source>
</reference>
<organism evidence="2 3">
    <name type="scientific">Anopheles culicifacies</name>
    <dbReference type="NCBI Taxonomy" id="139723"/>
    <lineage>
        <taxon>Eukaryota</taxon>
        <taxon>Metazoa</taxon>
        <taxon>Ecdysozoa</taxon>
        <taxon>Arthropoda</taxon>
        <taxon>Hexapoda</taxon>
        <taxon>Insecta</taxon>
        <taxon>Pterygota</taxon>
        <taxon>Neoptera</taxon>
        <taxon>Endopterygota</taxon>
        <taxon>Diptera</taxon>
        <taxon>Nematocera</taxon>
        <taxon>Culicoidea</taxon>
        <taxon>Culicidae</taxon>
        <taxon>Anophelinae</taxon>
        <taxon>Anopheles</taxon>
        <taxon>culicifacies species complex</taxon>
    </lineage>
</organism>
<keyword evidence="3" id="KW-1185">Reference proteome</keyword>
<evidence type="ECO:0000313" key="2">
    <source>
        <dbReference type="EnsemblMetazoa" id="ACUA017045-PA"/>
    </source>
</evidence>
<feature type="domain" description="CHK kinase-like" evidence="1">
    <location>
        <begin position="125"/>
        <end position="327"/>
    </location>
</feature>
<reference evidence="3" key="1">
    <citation type="submission" date="2013-09" db="EMBL/GenBank/DDBJ databases">
        <title>The Genome Sequence of Anopheles culicifacies species A.</title>
        <authorList>
            <consortium name="The Broad Institute Genomics Platform"/>
            <person name="Neafsey D.E."/>
            <person name="Besansky N."/>
            <person name="Howell P."/>
            <person name="Walton C."/>
            <person name="Young S.K."/>
            <person name="Zeng Q."/>
            <person name="Gargeya S."/>
            <person name="Fitzgerald M."/>
            <person name="Haas B."/>
            <person name="Abouelleil A."/>
            <person name="Allen A.W."/>
            <person name="Alvarado L."/>
            <person name="Arachchi H.M."/>
            <person name="Berlin A.M."/>
            <person name="Chapman S.B."/>
            <person name="Gainer-Dewar J."/>
            <person name="Goldberg J."/>
            <person name="Griggs A."/>
            <person name="Gujja S."/>
            <person name="Hansen M."/>
            <person name="Howarth C."/>
            <person name="Imamovic A."/>
            <person name="Ireland A."/>
            <person name="Larimer J."/>
            <person name="McCowan C."/>
            <person name="Murphy C."/>
            <person name="Pearson M."/>
            <person name="Poon T.W."/>
            <person name="Priest M."/>
            <person name="Roberts A."/>
            <person name="Saif S."/>
            <person name="Shea T."/>
            <person name="Sisk P."/>
            <person name="Sykes S."/>
            <person name="Wortman J."/>
            <person name="Nusbaum C."/>
            <person name="Birren B."/>
        </authorList>
    </citation>
    <scope>NUCLEOTIDE SEQUENCE [LARGE SCALE GENOMIC DNA]</scope>
    <source>
        <strain evidence="3">A-37</strain>
    </source>
</reference>
<dbReference type="SUPFAM" id="SSF56112">
    <property type="entry name" value="Protein kinase-like (PK-like)"/>
    <property type="match status" value="1"/>
</dbReference>
<dbReference type="SMART" id="SM00587">
    <property type="entry name" value="CHK"/>
    <property type="match status" value="1"/>
</dbReference>
<dbReference type="Proteomes" id="UP000075883">
    <property type="component" value="Unassembled WGS sequence"/>
</dbReference>
<dbReference type="STRING" id="139723.A0A182MFI5"/>
<accession>A0A182MFI5</accession>
<protein>
    <recommendedName>
        <fullName evidence="1">CHK kinase-like domain-containing protein</fullName>
    </recommendedName>
</protein>
<dbReference type="EMBL" id="AXCM01001403">
    <property type="status" value="NOT_ANNOTATED_CDS"/>
    <property type="molecule type" value="Genomic_DNA"/>
</dbReference>
<proteinExistence type="predicted"/>
<dbReference type="PANTHER" id="PTHR11012">
    <property type="entry name" value="PROTEIN KINASE-LIKE DOMAIN-CONTAINING"/>
    <property type="match status" value="1"/>
</dbReference>
<evidence type="ECO:0000313" key="3">
    <source>
        <dbReference type="Proteomes" id="UP000075883"/>
    </source>
</evidence>
<name>A0A182MFI5_9DIPT</name>
<dbReference type="InterPro" id="IPR011009">
    <property type="entry name" value="Kinase-like_dom_sf"/>
</dbReference>
<dbReference type="InterPro" id="IPR015897">
    <property type="entry name" value="CHK_kinase-like"/>
</dbReference>
<dbReference type="Gene3D" id="3.90.1200.10">
    <property type="match status" value="1"/>
</dbReference>
<dbReference type="VEuPathDB" id="VectorBase:ACUA017045"/>
<dbReference type="Pfam" id="PF02958">
    <property type="entry name" value="EcKL"/>
    <property type="match status" value="1"/>
</dbReference>